<dbReference type="Proteomes" id="UP001206483">
    <property type="component" value="Unassembled WGS sequence"/>
</dbReference>
<evidence type="ECO:0000313" key="3">
    <source>
        <dbReference type="Proteomes" id="UP001206483"/>
    </source>
</evidence>
<dbReference type="Pfam" id="PF00542">
    <property type="entry name" value="Ribosomal_L12"/>
    <property type="match status" value="1"/>
</dbReference>
<keyword evidence="3" id="KW-1185">Reference proteome</keyword>
<reference evidence="2 3" key="1">
    <citation type="submission" date="2022-06" db="EMBL/GenBank/DDBJ databases">
        <title>Sequencing the genomes of 1000 actinobacteria strains.</title>
        <authorList>
            <person name="Klenk H.-P."/>
        </authorList>
    </citation>
    <scope>NUCLEOTIDE SEQUENCE [LARGE SCALE GENOMIC DNA]</scope>
    <source>
        <strain evidence="2 3">DSM 41656</strain>
    </source>
</reference>
<proteinExistence type="predicted"/>
<accession>A0ABT1JAU9</accession>
<dbReference type="InterPro" id="IPR014719">
    <property type="entry name" value="Ribosomal_bL12_C/ClpS-like"/>
</dbReference>
<dbReference type="SUPFAM" id="SSF54736">
    <property type="entry name" value="ClpS-like"/>
    <property type="match status" value="1"/>
</dbReference>
<name>A0ABT1JAU9_9ACTN</name>
<organism evidence="2 3">
    <name type="scientific">Kitasatospora paracochleata</name>
    <dbReference type="NCBI Taxonomy" id="58354"/>
    <lineage>
        <taxon>Bacteria</taxon>
        <taxon>Bacillati</taxon>
        <taxon>Actinomycetota</taxon>
        <taxon>Actinomycetes</taxon>
        <taxon>Kitasatosporales</taxon>
        <taxon>Streptomycetaceae</taxon>
        <taxon>Kitasatospora</taxon>
    </lineage>
</organism>
<protein>
    <recommendedName>
        <fullName evidence="1">Large ribosomal subunit protein bL12 C-terminal domain-containing protein</fullName>
    </recommendedName>
</protein>
<dbReference type="InterPro" id="IPR013823">
    <property type="entry name" value="Ribosomal_bL12_C"/>
</dbReference>
<evidence type="ECO:0000313" key="2">
    <source>
        <dbReference type="EMBL" id="MCP2314344.1"/>
    </source>
</evidence>
<sequence length="130" mass="13720">MEDPEFTVSLTGSGGAGMEAVKAVRSLTGLSLWRSKDALANAPVPLIELVPLETATRAAEVLRQAGAQAAVVCTWCVRTLPADGSPVDPGPCESRYWPTAHCRANSLTSCDSEWCATYGTDLLTRPAPTE</sequence>
<evidence type="ECO:0000259" key="1">
    <source>
        <dbReference type="Pfam" id="PF00542"/>
    </source>
</evidence>
<dbReference type="EMBL" id="JAMZDX010000009">
    <property type="protein sequence ID" value="MCP2314344.1"/>
    <property type="molecule type" value="Genomic_DNA"/>
</dbReference>
<dbReference type="Gene3D" id="3.30.1390.10">
    <property type="match status" value="1"/>
</dbReference>
<feature type="domain" description="Large ribosomal subunit protein bL12 C-terminal" evidence="1">
    <location>
        <begin position="6"/>
        <end position="69"/>
    </location>
</feature>
<comment type="caution">
    <text evidence="2">The sequence shown here is derived from an EMBL/GenBank/DDBJ whole genome shotgun (WGS) entry which is preliminary data.</text>
</comment>
<gene>
    <name evidence="2" type="ORF">FHR36_007545</name>
</gene>
<dbReference type="RefSeq" id="WP_344588884.1">
    <property type="nucleotide sequence ID" value="NZ_BAAAUB010000092.1"/>
</dbReference>